<dbReference type="Proteomes" id="UP000004349">
    <property type="component" value="Unassembled WGS sequence"/>
</dbReference>
<dbReference type="eggNOG" id="COG4373">
    <property type="taxonomic scope" value="Bacteria"/>
</dbReference>
<dbReference type="EMBL" id="AFWE01000091">
    <property type="protein sequence ID" value="EGU38073.1"/>
    <property type="molecule type" value="Genomic_DNA"/>
</dbReference>
<accession>F9RMR9</accession>
<name>F9RMR9_9VIBR</name>
<evidence type="ECO:0000313" key="1">
    <source>
        <dbReference type="EMBL" id="EGU38073.1"/>
    </source>
</evidence>
<reference evidence="1 2" key="1">
    <citation type="journal article" date="2012" name="Int. J. Syst. Evol. Microbiol.">
        <title>Vibrio caribbeanicus sp. nov., isolated from the marine sponge Scleritoderma cyanea.</title>
        <authorList>
            <person name="Hoffmann M."/>
            <person name="Monday S.R."/>
            <person name="Allard M.W."/>
            <person name="Strain E.A."/>
            <person name="Whittaker P."/>
            <person name="Naum M."/>
            <person name="McCarthy P.J."/>
            <person name="Lopez J.V."/>
            <person name="Fischer M."/>
            <person name="Brown E.W."/>
        </authorList>
    </citation>
    <scope>NUCLEOTIDE SEQUENCE [LARGE SCALE GENOMIC DNA]</scope>
    <source>
        <strain evidence="1 2">LMG 19158</strain>
    </source>
</reference>
<feature type="non-terminal residue" evidence="1">
    <location>
        <position position="1"/>
    </location>
</feature>
<proteinExistence type="predicted"/>
<organism evidence="1 2">
    <name type="scientific">Vibrio scophthalmi LMG 19158</name>
    <dbReference type="NCBI Taxonomy" id="870967"/>
    <lineage>
        <taxon>Bacteria</taxon>
        <taxon>Pseudomonadati</taxon>
        <taxon>Pseudomonadota</taxon>
        <taxon>Gammaproteobacteria</taxon>
        <taxon>Vibrionales</taxon>
        <taxon>Vibrionaceae</taxon>
        <taxon>Vibrio</taxon>
    </lineage>
</organism>
<protein>
    <submittedName>
        <fullName evidence="1">Portal protein</fullName>
    </submittedName>
</protein>
<evidence type="ECO:0000313" key="2">
    <source>
        <dbReference type="Proteomes" id="UP000004349"/>
    </source>
</evidence>
<comment type="caution">
    <text evidence="1">The sequence shown here is derived from an EMBL/GenBank/DDBJ whole genome shotgun (WGS) entry which is preliminary data.</text>
</comment>
<dbReference type="Gene3D" id="3.30.420.240">
    <property type="match status" value="1"/>
</dbReference>
<gene>
    <name evidence="1" type="ORF">VIS19158_09168</name>
</gene>
<sequence>AFNNTKEPLRRVEMKAWLEEMVEPLLDKLPPRPHAFGEDFARSGHLSVFAPMTINQDSTRHVPFLVELHNVPHKQQEQAIKFICDRLPMLCALKLDGGGNGNYVAEQAQEEYGSLAEIIMLSESYYREHMPKFKAAFEDQQLTIPADEDVICDITAIKTINGTPKIDRERKVKGEKKKRHGDSAIAIWFAYLASLENNKAVYGSHSIKQKSNAEPRRSVKCTLGLRNRGGLL</sequence>
<dbReference type="AlphaFoldDB" id="F9RMR9"/>